<evidence type="ECO:0000313" key="2">
    <source>
        <dbReference type="EMBL" id="WCO01794.1"/>
    </source>
</evidence>
<organism evidence="2 3">
    <name type="scientific">Psychroserpens ponticola</name>
    <dbReference type="NCBI Taxonomy" id="2932268"/>
    <lineage>
        <taxon>Bacteria</taxon>
        <taxon>Pseudomonadati</taxon>
        <taxon>Bacteroidota</taxon>
        <taxon>Flavobacteriia</taxon>
        <taxon>Flavobacteriales</taxon>
        <taxon>Flavobacteriaceae</taxon>
        <taxon>Psychroserpens</taxon>
    </lineage>
</organism>
<proteinExistence type="predicted"/>
<keyword evidence="1" id="KW-1133">Transmembrane helix</keyword>
<feature type="transmembrane region" description="Helical" evidence="1">
    <location>
        <begin position="156"/>
        <end position="173"/>
    </location>
</feature>
<dbReference type="InterPro" id="IPR053824">
    <property type="entry name" value="DUF7010"/>
</dbReference>
<dbReference type="Pfam" id="PF22765">
    <property type="entry name" value="DUF7010"/>
    <property type="match status" value="1"/>
</dbReference>
<feature type="transmembrane region" description="Helical" evidence="1">
    <location>
        <begin position="82"/>
        <end position="102"/>
    </location>
</feature>
<dbReference type="EMBL" id="CP116221">
    <property type="protein sequence ID" value="WCO01794.1"/>
    <property type="molecule type" value="Genomic_DNA"/>
</dbReference>
<evidence type="ECO:0000256" key="1">
    <source>
        <dbReference type="SAM" id="Phobius"/>
    </source>
</evidence>
<keyword evidence="1" id="KW-0472">Membrane</keyword>
<keyword evidence="1" id="KW-0812">Transmembrane</keyword>
<feature type="transmembrane region" description="Helical" evidence="1">
    <location>
        <begin position="44"/>
        <end position="61"/>
    </location>
</feature>
<feature type="transmembrane region" description="Helical" evidence="1">
    <location>
        <begin position="133"/>
        <end position="150"/>
    </location>
</feature>
<name>A0ABY7RXF4_9FLAO</name>
<evidence type="ECO:0000313" key="3">
    <source>
        <dbReference type="Proteomes" id="UP001202717"/>
    </source>
</evidence>
<protein>
    <submittedName>
        <fullName evidence="2">Uncharacterized protein</fullName>
    </submittedName>
</protein>
<keyword evidence="3" id="KW-1185">Reference proteome</keyword>
<dbReference type="Proteomes" id="UP001202717">
    <property type="component" value="Chromosome"/>
</dbReference>
<reference evidence="2 3" key="1">
    <citation type="submission" date="2023-01" db="EMBL/GenBank/DDBJ databases">
        <title>Psychroserpens ponticola sp. nov., isolated from seawater.</title>
        <authorList>
            <person name="Kristyanto S."/>
            <person name="Jung J."/>
            <person name="Kim J.M."/>
            <person name="Jeon C.O."/>
        </authorList>
    </citation>
    <scope>NUCLEOTIDE SEQUENCE [LARGE SCALE GENOMIC DNA]</scope>
    <source>
        <strain evidence="2 3">MSW6</strain>
    </source>
</reference>
<dbReference type="RefSeq" id="WP_249996951.1">
    <property type="nucleotide sequence ID" value="NZ_CP116221.1"/>
</dbReference>
<feature type="transmembrane region" description="Helical" evidence="1">
    <location>
        <begin position="108"/>
        <end position="126"/>
    </location>
</feature>
<accession>A0ABY7RXF4</accession>
<feature type="transmembrane region" description="Helical" evidence="1">
    <location>
        <begin position="17"/>
        <end position="38"/>
    </location>
</feature>
<sequence>MEKPLESQQIEFSNRKFLATPLSGMIAWLLVGISGLLFPDRITVWVLFIATGSIVYLALFISKFTGENFLDKTKPKNVFDKLFLYTVAQSILIYAIAIPFFVLDHTSLPLSVGILTGTMWLPFSWIIKHWVGLFHATLRTILILCLWYAFPDHRFVVIPFSIVSIYVVTMIILRNRKI</sequence>
<gene>
    <name evidence="2" type="ORF">MUN68_017250</name>
</gene>